<dbReference type="InterPro" id="IPR006318">
    <property type="entry name" value="PTS_EI-like"/>
</dbReference>
<dbReference type="InterPro" id="IPR001020">
    <property type="entry name" value="PTS_HPr_His_P_site"/>
</dbReference>
<evidence type="ECO:0000256" key="5">
    <source>
        <dbReference type="ARBA" id="ARBA00012232"/>
    </source>
</evidence>
<dbReference type="AlphaFoldDB" id="A0A2T5FU67"/>
<keyword evidence="7" id="KW-0963">Cytoplasm</keyword>
<dbReference type="PROSITE" id="PS51350">
    <property type="entry name" value="PTS_HPR_DOM"/>
    <property type="match status" value="1"/>
</dbReference>
<dbReference type="GO" id="GO:0009401">
    <property type="term" value="P:phosphoenolpyruvate-dependent sugar phosphotransferase system"/>
    <property type="evidence" value="ECO:0007669"/>
    <property type="project" value="UniProtKB-KW"/>
</dbReference>
<evidence type="ECO:0000256" key="14">
    <source>
        <dbReference type="SAM" id="MobiDB-lite"/>
    </source>
</evidence>
<dbReference type="GO" id="GO:0008965">
    <property type="term" value="F:phosphoenolpyruvate-protein phosphotransferase activity"/>
    <property type="evidence" value="ECO:0007669"/>
    <property type="project" value="UniProtKB-EC"/>
</dbReference>
<dbReference type="InterPro" id="IPR050499">
    <property type="entry name" value="PEP-utilizing_PTS_enzyme"/>
</dbReference>
<dbReference type="FunFam" id="2.70.70.10:FF:000001">
    <property type="entry name" value="PTS system glucose-specific IIA component"/>
    <property type="match status" value="1"/>
</dbReference>
<dbReference type="SUPFAM" id="SSF51261">
    <property type="entry name" value="Duplicated hybrid motif"/>
    <property type="match status" value="1"/>
</dbReference>
<evidence type="ECO:0000313" key="17">
    <source>
        <dbReference type="EMBL" id="PTQ07821.1"/>
    </source>
</evidence>
<dbReference type="Pfam" id="PF00381">
    <property type="entry name" value="PTS-HPr"/>
    <property type="match status" value="1"/>
</dbReference>
<dbReference type="InterPro" id="IPR000032">
    <property type="entry name" value="HPr-like"/>
</dbReference>
<keyword evidence="8" id="KW-0762">Sugar transport</keyword>
<dbReference type="PANTHER" id="PTHR46244">
    <property type="entry name" value="PHOSPHOENOLPYRUVATE-PROTEIN PHOSPHOTRANSFERASE"/>
    <property type="match status" value="1"/>
</dbReference>
<evidence type="ECO:0000256" key="8">
    <source>
        <dbReference type="ARBA" id="ARBA00022597"/>
    </source>
</evidence>
<evidence type="ECO:0000256" key="10">
    <source>
        <dbReference type="ARBA" id="ARBA00022683"/>
    </source>
</evidence>
<dbReference type="SUPFAM" id="SSF47831">
    <property type="entry name" value="Enzyme I of the PEP:sugar phosphotransferase system HPr-binding (sub)domain"/>
    <property type="match status" value="1"/>
</dbReference>
<dbReference type="InterPro" id="IPR023151">
    <property type="entry name" value="PEP_util_CS"/>
</dbReference>
<dbReference type="Gene3D" id="2.70.70.10">
    <property type="entry name" value="Glucose Permease (Domain IIA)"/>
    <property type="match status" value="1"/>
</dbReference>
<feature type="domain" description="HPr" evidence="16">
    <location>
        <begin position="166"/>
        <end position="253"/>
    </location>
</feature>
<dbReference type="PROSITE" id="PS00369">
    <property type="entry name" value="PTS_HPR_HIS"/>
    <property type="match status" value="1"/>
</dbReference>
<dbReference type="Pfam" id="PF00358">
    <property type="entry name" value="PTS_EIIA_1"/>
    <property type="match status" value="1"/>
</dbReference>
<evidence type="ECO:0000256" key="3">
    <source>
        <dbReference type="ARBA" id="ARBA00004496"/>
    </source>
</evidence>
<dbReference type="GO" id="GO:0005737">
    <property type="term" value="C:cytoplasm"/>
    <property type="evidence" value="ECO:0007669"/>
    <property type="project" value="UniProtKB-SubCell"/>
</dbReference>
<dbReference type="SUPFAM" id="SSF55594">
    <property type="entry name" value="HPr-like"/>
    <property type="match status" value="1"/>
</dbReference>
<dbReference type="InterPro" id="IPR036618">
    <property type="entry name" value="PtsI_HPr-bd_sf"/>
</dbReference>
<evidence type="ECO:0000256" key="9">
    <source>
        <dbReference type="ARBA" id="ARBA00022679"/>
    </source>
</evidence>
<organism evidence="17 18">
    <name type="scientific">Sphingomonas oleivorans</name>
    <dbReference type="NCBI Taxonomy" id="1735121"/>
    <lineage>
        <taxon>Bacteria</taxon>
        <taxon>Pseudomonadati</taxon>
        <taxon>Pseudomonadota</taxon>
        <taxon>Alphaproteobacteria</taxon>
        <taxon>Sphingomonadales</taxon>
        <taxon>Sphingomonadaceae</taxon>
        <taxon>Sphingomonas</taxon>
    </lineage>
</organism>
<dbReference type="PROSITE" id="PS00742">
    <property type="entry name" value="PEP_ENZYMES_2"/>
    <property type="match status" value="1"/>
</dbReference>
<dbReference type="SUPFAM" id="SSF52009">
    <property type="entry name" value="Phosphohistidine domain"/>
    <property type="match status" value="1"/>
</dbReference>
<dbReference type="Gene3D" id="1.10.274.10">
    <property type="entry name" value="PtsI, HPr-binding domain"/>
    <property type="match status" value="1"/>
</dbReference>
<evidence type="ECO:0000256" key="12">
    <source>
        <dbReference type="ARBA" id="ARBA00022777"/>
    </source>
</evidence>
<evidence type="ECO:0000313" key="18">
    <source>
        <dbReference type="Proteomes" id="UP000244162"/>
    </source>
</evidence>
<keyword evidence="17" id="KW-0670">Pyruvate</keyword>
<comment type="similarity">
    <text evidence="4">Belongs to the PEP-utilizing enzyme family.</text>
</comment>
<evidence type="ECO:0000256" key="7">
    <source>
        <dbReference type="ARBA" id="ARBA00022490"/>
    </source>
</evidence>
<dbReference type="Pfam" id="PF00391">
    <property type="entry name" value="PEP-utilizers"/>
    <property type="match status" value="1"/>
</dbReference>
<dbReference type="Pfam" id="PF02896">
    <property type="entry name" value="PEP-utilizers_C"/>
    <property type="match status" value="1"/>
</dbReference>
<dbReference type="OrthoDB" id="9765468at2"/>
<dbReference type="Gene3D" id="3.50.30.10">
    <property type="entry name" value="Phosphohistidine domain"/>
    <property type="match status" value="1"/>
</dbReference>
<comment type="subcellular location">
    <subcellularLocation>
        <location evidence="3">Cytoplasm</location>
    </subcellularLocation>
</comment>
<keyword evidence="13" id="KW-0460">Magnesium</keyword>
<dbReference type="Pfam" id="PF05524">
    <property type="entry name" value="PEP-utilisers_N"/>
    <property type="match status" value="1"/>
</dbReference>
<keyword evidence="18" id="KW-1185">Reference proteome</keyword>
<comment type="cofactor">
    <cofactor evidence="2">
        <name>Mg(2+)</name>
        <dbReference type="ChEBI" id="CHEBI:18420"/>
    </cofactor>
</comment>
<dbReference type="CDD" id="cd00367">
    <property type="entry name" value="PTS-HPr_like"/>
    <property type="match status" value="1"/>
</dbReference>
<comment type="catalytic activity">
    <reaction evidence="1">
        <text>L-histidyl-[protein] + phosphoenolpyruvate = N(pros)-phospho-L-histidyl-[protein] + pyruvate</text>
        <dbReference type="Rhea" id="RHEA:23880"/>
        <dbReference type="Rhea" id="RHEA-COMP:9745"/>
        <dbReference type="Rhea" id="RHEA-COMP:9746"/>
        <dbReference type="ChEBI" id="CHEBI:15361"/>
        <dbReference type="ChEBI" id="CHEBI:29979"/>
        <dbReference type="ChEBI" id="CHEBI:58702"/>
        <dbReference type="ChEBI" id="CHEBI:64837"/>
        <dbReference type="EC" id="2.7.3.9"/>
    </reaction>
</comment>
<proteinExistence type="inferred from homology"/>
<dbReference type="PANTHER" id="PTHR46244:SF6">
    <property type="entry name" value="PHOSPHOENOLPYRUVATE-PROTEIN PHOSPHOTRANSFERASE"/>
    <property type="match status" value="1"/>
</dbReference>
<dbReference type="InterPro" id="IPR040442">
    <property type="entry name" value="Pyrv_kinase-like_dom_sf"/>
</dbReference>
<evidence type="ECO:0000259" key="16">
    <source>
        <dbReference type="PROSITE" id="PS51350"/>
    </source>
</evidence>
<dbReference type="PRINTS" id="PR00107">
    <property type="entry name" value="PHOSPHOCPHPR"/>
</dbReference>
<dbReference type="InterPro" id="IPR035895">
    <property type="entry name" value="HPr-like_sf"/>
</dbReference>
<comment type="caution">
    <text evidence="17">The sequence shown here is derived from an EMBL/GenBank/DDBJ whole genome shotgun (WGS) entry which is preliminary data.</text>
</comment>
<reference evidence="17 18" key="1">
    <citation type="submission" date="2017-09" db="EMBL/GenBank/DDBJ databases">
        <title>Sphingomonas panjinensis sp.nov., isolated from oil-contaminated soil.</title>
        <authorList>
            <person name="Wang L."/>
            <person name="Chen L."/>
        </authorList>
    </citation>
    <scope>NUCLEOTIDE SEQUENCE [LARGE SCALE GENOMIC DNA]</scope>
    <source>
        <strain evidence="17 18">FW-11</strain>
    </source>
</reference>
<evidence type="ECO:0000256" key="6">
    <source>
        <dbReference type="ARBA" id="ARBA00022448"/>
    </source>
</evidence>
<dbReference type="GO" id="GO:0046872">
    <property type="term" value="F:metal ion binding"/>
    <property type="evidence" value="ECO:0007669"/>
    <property type="project" value="UniProtKB-KW"/>
</dbReference>
<evidence type="ECO:0000256" key="2">
    <source>
        <dbReference type="ARBA" id="ARBA00001946"/>
    </source>
</evidence>
<name>A0A2T5FU67_9SPHN</name>
<dbReference type="InterPro" id="IPR008279">
    <property type="entry name" value="PEP-util_enz_mobile_dom"/>
</dbReference>
<evidence type="ECO:0000256" key="4">
    <source>
        <dbReference type="ARBA" id="ARBA00007837"/>
    </source>
</evidence>
<dbReference type="InterPro" id="IPR001127">
    <property type="entry name" value="PTS_EIIA_1_perm"/>
</dbReference>
<dbReference type="PRINTS" id="PR01736">
    <property type="entry name" value="PHPHTRNFRASE"/>
</dbReference>
<sequence length="829" mass="85960">MTGIRLYAPIAGWAAALDEVPDPVFAERMMGDGIAIDPLDGVLRAPCDAEVVAVAPTGHSITLELANDAQLLLHIGLETVALNGRGFAALVAAGARVRTGDPLIRFDLDAVAAAARSLITPIVVANDGYVVRAIACNRIIASGEPLMEVHRAAAVVATAEPTGEAVTRRDVMIPMAHGLHARPAAKIAAALKPFTADIRFSVGGRAANARSTVAMLSLGLKHGDSVSISATGVDAQHAVTTIADMIETGMGEAQEEAQEPRPTIADAPPQSSAEGPRFKGVRAAPGLSVGPIVQFRPADAEVPEQGMGLTEETAILDAAIAAIGVELETTGGGEAASIAAAHRALLEDPELREAAADWLAQGKSAAFAWRAATRAHAEAIRATGNALLIERIADLLDVEQRLIARILGEEAPLIPVLPEGAILIADELLPSQFLLLDMSRLGGIVSARGGPTSHVAILAASAGVPMLVATGMDVLRLPEGRMAILDADSGTLDGDPEAGMLERATAQLRADTARREAEAARAHSDCVMADGRRIEIFANLASAADAVRAVEMGAEGCGLLRTEFLFLDRTEAPSEAEQAAAYGKIAAALEGRPLIVRTLDIGADKPVPYLPIHGEENPALGLRGVRLSLHRPELLAAQFRAILSAVPMHQCRIMVPMIVDRDELRAVRAIFDDAAKAMGISAKVPFGVMIETPSAALLADSIAAEADFLSIGTNDLTQYALAADRGNPALAAKIDPLHPAVLRLIAQTGIGAAAHGRWVGVCGGLASDPAAAPVLIGLGVTELSAPPSVIASLKAKVRTLRLEHCRAVAERALAAASADEVRALLKGDF</sequence>
<accession>A0A2T5FU67</accession>
<feature type="region of interest" description="Disordered" evidence="14">
    <location>
        <begin position="252"/>
        <end position="276"/>
    </location>
</feature>
<dbReference type="NCBIfam" id="TIGR01003">
    <property type="entry name" value="PTS_HPr_family"/>
    <property type="match status" value="1"/>
</dbReference>
<protein>
    <recommendedName>
        <fullName evidence="5">phosphoenolpyruvate--protein phosphotransferase</fullName>
        <ecNumber evidence="5">2.7.3.9</ecNumber>
    </recommendedName>
</protein>
<dbReference type="InterPro" id="IPR000121">
    <property type="entry name" value="PEP_util_C"/>
</dbReference>
<dbReference type="GO" id="GO:0016301">
    <property type="term" value="F:kinase activity"/>
    <property type="evidence" value="ECO:0007669"/>
    <property type="project" value="UniProtKB-KW"/>
</dbReference>
<dbReference type="Gene3D" id="3.30.1340.10">
    <property type="entry name" value="HPr-like"/>
    <property type="match status" value="1"/>
</dbReference>
<dbReference type="InterPro" id="IPR036637">
    <property type="entry name" value="Phosphohistidine_dom_sf"/>
</dbReference>
<keyword evidence="12" id="KW-0418">Kinase</keyword>
<dbReference type="NCBIfam" id="TIGR01417">
    <property type="entry name" value="PTS_I_fam"/>
    <property type="match status" value="1"/>
</dbReference>
<evidence type="ECO:0000256" key="11">
    <source>
        <dbReference type="ARBA" id="ARBA00022723"/>
    </source>
</evidence>
<evidence type="ECO:0000259" key="15">
    <source>
        <dbReference type="PROSITE" id="PS51093"/>
    </source>
</evidence>
<keyword evidence="6" id="KW-0813">Transport</keyword>
<keyword evidence="10" id="KW-0598">Phosphotransferase system</keyword>
<dbReference type="InterPro" id="IPR011055">
    <property type="entry name" value="Dup_hybrid_motif"/>
</dbReference>
<dbReference type="EC" id="2.7.3.9" evidence="5"/>
<dbReference type="RefSeq" id="WP_107969756.1">
    <property type="nucleotide sequence ID" value="NZ_NWBU01000017.1"/>
</dbReference>
<gene>
    <name evidence="17" type="primary">ptsP</name>
    <name evidence="17" type="ORF">CLG96_16900</name>
</gene>
<dbReference type="Gene3D" id="3.20.20.60">
    <property type="entry name" value="Phosphoenolpyruvate-binding domains"/>
    <property type="match status" value="1"/>
</dbReference>
<dbReference type="SUPFAM" id="SSF51621">
    <property type="entry name" value="Phosphoenolpyruvate/pyruvate domain"/>
    <property type="match status" value="1"/>
</dbReference>
<evidence type="ECO:0000256" key="1">
    <source>
        <dbReference type="ARBA" id="ARBA00000683"/>
    </source>
</evidence>
<keyword evidence="9 17" id="KW-0808">Transferase</keyword>
<dbReference type="InterPro" id="IPR008731">
    <property type="entry name" value="PTS_EIN"/>
</dbReference>
<dbReference type="Proteomes" id="UP000244162">
    <property type="component" value="Unassembled WGS sequence"/>
</dbReference>
<keyword evidence="11" id="KW-0479">Metal-binding</keyword>
<dbReference type="NCBIfam" id="TIGR00830">
    <property type="entry name" value="PTBA"/>
    <property type="match status" value="1"/>
</dbReference>
<dbReference type="PROSITE" id="PS51093">
    <property type="entry name" value="PTS_EIIA_TYPE_1"/>
    <property type="match status" value="1"/>
</dbReference>
<dbReference type="EMBL" id="NWBU01000017">
    <property type="protein sequence ID" value="PTQ07821.1"/>
    <property type="molecule type" value="Genomic_DNA"/>
</dbReference>
<dbReference type="InterPro" id="IPR015813">
    <property type="entry name" value="Pyrv/PenolPyrv_kinase-like_dom"/>
</dbReference>
<feature type="domain" description="PTS EIIA type-1" evidence="15">
    <location>
        <begin position="22"/>
        <end position="126"/>
    </location>
</feature>
<evidence type="ECO:0000256" key="13">
    <source>
        <dbReference type="ARBA" id="ARBA00022842"/>
    </source>
</evidence>